<name>A0AAD8WMP5_LOLMU</name>
<evidence type="ECO:0000259" key="1">
    <source>
        <dbReference type="Pfam" id="PF00078"/>
    </source>
</evidence>
<dbReference type="InterPro" id="IPR043502">
    <property type="entry name" value="DNA/RNA_pol_sf"/>
</dbReference>
<dbReference type="SUPFAM" id="SSF56672">
    <property type="entry name" value="DNA/RNA polymerases"/>
    <property type="match status" value="1"/>
</dbReference>
<reference evidence="2" key="1">
    <citation type="submission" date="2023-07" db="EMBL/GenBank/DDBJ databases">
        <title>A chromosome-level genome assembly of Lolium multiflorum.</title>
        <authorList>
            <person name="Chen Y."/>
            <person name="Copetti D."/>
            <person name="Kolliker R."/>
            <person name="Studer B."/>
        </authorList>
    </citation>
    <scope>NUCLEOTIDE SEQUENCE</scope>
    <source>
        <strain evidence="2">02402/16</strain>
        <tissue evidence="2">Leaf</tissue>
    </source>
</reference>
<protein>
    <recommendedName>
        <fullName evidence="1">Reverse transcriptase domain-containing protein</fullName>
    </recommendedName>
</protein>
<organism evidence="2 3">
    <name type="scientific">Lolium multiflorum</name>
    <name type="common">Italian ryegrass</name>
    <name type="synonym">Lolium perenne subsp. multiflorum</name>
    <dbReference type="NCBI Taxonomy" id="4521"/>
    <lineage>
        <taxon>Eukaryota</taxon>
        <taxon>Viridiplantae</taxon>
        <taxon>Streptophyta</taxon>
        <taxon>Embryophyta</taxon>
        <taxon>Tracheophyta</taxon>
        <taxon>Spermatophyta</taxon>
        <taxon>Magnoliopsida</taxon>
        <taxon>Liliopsida</taxon>
        <taxon>Poales</taxon>
        <taxon>Poaceae</taxon>
        <taxon>BOP clade</taxon>
        <taxon>Pooideae</taxon>
        <taxon>Poodae</taxon>
        <taxon>Poeae</taxon>
        <taxon>Poeae Chloroplast Group 2 (Poeae type)</taxon>
        <taxon>Loliodinae</taxon>
        <taxon>Loliinae</taxon>
        <taxon>Lolium</taxon>
    </lineage>
</organism>
<accession>A0AAD8WMP5</accession>
<dbReference type="PANTHER" id="PTHR24559">
    <property type="entry name" value="TRANSPOSON TY3-I GAG-POL POLYPROTEIN"/>
    <property type="match status" value="1"/>
</dbReference>
<dbReference type="Gene3D" id="3.10.10.10">
    <property type="entry name" value="HIV Type 1 Reverse Transcriptase, subunit A, domain 1"/>
    <property type="match status" value="1"/>
</dbReference>
<sequence>MFGYATLTLEQHREILGSPERNPFTTTSRVTDDNRHRLRIAAAPPPPPYVDPNSHGAVSMIQKGRPSNRTQKVISRQVFMAEKMPPPTVEYLNWLKEEDEVKTAFITPYGVFCYRTMPFGLKNAGATYQRMMQKCLTQIGKNVQVYIDDVVITSKKGTTLIDDLKETFDNLNKFCLKLNPTKCPLASQQENFGVSSLSKRD</sequence>
<proteinExistence type="predicted"/>
<dbReference type="AlphaFoldDB" id="A0AAD8WMP5"/>
<dbReference type="InterPro" id="IPR000477">
    <property type="entry name" value="RT_dom"/>
</dbReference>
<evidence type="ECO:0000313" key="2">
    <source>
        <dbReference type="EMBL" id="KAK1668137.1"/>
    </source>
</evidence>
<dbReference type="CDD" id="cd01647">
    <property type="entry name" value="RT_LTR"/>
    <property type="match status" value="1"/>
</dbReference>
<gene>
    <name evidence="2" type="ORF">QYE76_056296</name>
</gene>
<dbReference type="Proteomes" id="UP001231189">
    <property type="component" value="Unassembled WGS sequence"/>
</dbReference>
<dbReference type="Pfam" id="PF00078">
    <property type="entry name" value="RVT_1"/>
    <property type="match status" value="1"/>
</dbReference>
<dbReference type="PANTHER" id="PTHR24559:SF444">
    <property type="entry name" value="REVERSE TRANSCRIPTASE DOMAIN-CONTAINING PROTEIN"/>
    <property type="match status" value="1"/>
</dbReference>
<feature type="domain" description="Reverse transcriptase" evidence="1">
    <location>
        <begin position="94"/>
        <end position="191"/>
    </location>
</feature>
<dbReference type="InterPro" id="IPR053134">
    <property type="entry name" value="RNA-dir_DNA_polymerase"/>
</dbReference>
<evidence type="ECO:0000313" key="3">
    <source>
        <dbReference type="Proteomes" id="UP001231189"/>
    </source>
</evidence>
<keyword evidence="3" id="KW-1185">Reference proteome</keyword>
<comment type="caution">
    <text evidence="2">The sequence shown here is derived from an EMBL/GenBank/DDBJ whole genome shotgun (WGS) entry which is preliminary data.</text>
</comment>
<dbReference type="InterPro" id="IPR043128">
    <property type="entry name" value="Rev_trsase/Diguanyl_cyclase"/>
</dbReference>
<dbReference type="EMBL" id="JAUUTY010000003">
    <property type="protein sequence ID" value="KAK1668137.1"/>
    <property type="molecule type" value="Genomic_DNA"/>
</dbReference>
<dbReference type="Gene3D" id="3.30.70.270">
    <property type="match status" value="1"/>
</dbReference>